<evidence type="ECO:0000256" key="1">
    <source>
        <dbReference type="SAM" id="Phobius"/>
    </source>
</evidence>
<reference evidence="2 3" key="1">
    <citation type="submission" date="2020-04" db="EMBL/GenBank/DDBJ databases">
        <title>Advantages and limits of metagenomic assembly and binning of a giant virus.</title>
        <authorList>
            <person name="Schulz F."/>
            <person name="Andreani J."/>
            <person name="Francis R."/>
            <person name="Boudjemaa H."/>
            <person name="Bou Khalil J.Y."/>
            <person name="Lee J."/>
            <person name="La Scola B."/>
            <person name="Woyke T."/>
        </authorList>
    </citation>
    <scope>NUCLEOTIDE SEQUENCE [LARGE SCALE GENOMIC DNA]</scope>
    <source>
        <strain evidence="2 3">FV1/VV64</strain>
    </source>
</reference>
<organism evidence="2 3">
    <name type="scientific">Fadolivirus FV1/VV64</name>
    <dbReference type="NCBI Taxonomy" id="3070911"/>
    <lineage>
        <taxon>Viruses</taxon>
        <taxon>Varidnaviria</taxon>
        <taxon>Bamfordvirae</taxon>
        <taxon>Nucleocytoviricota</taxon>
        <taxon>Megaviricetes</taxon>
        <taxon>Imitervirales</taxon>
        <taxon>Mimiviridae</taxon>
        <taxon>Klosneuvirinae</taxon>
        <taxon>Fadolivirus</taxon>
        <taxon>Fadolivirus algeromassiliense</taxon>
    </lineage>
</organism>
<accession>A0A7D3QVQ7</accession>
<feature type="transmembrane region" description="Helical" evidence="1">
    <location>
        <begin position="6"/>
        <end position="25"/>
    </location>
</feature>
<keyword evidence="3" id="KW-1185">Reference proteome</keyword>
<keyword evidence="1" id="KW-0472">Membrane</keyword>
<keyword evidence="1" id="KW-0812">Transmembrane</keyword>
<proteinExistence type="predicted"/>
<keyword evidence="1" id="KW-1133">Transmembrane helix</keyword>
<dbReference type="EMBL" id="MT418680">
    <property type="protein sequence ID" value="QKF93799.1"/>
    <property type="molecule type" value="Genomic_DNA"/>
</dbReference>
<name>A0A7D3QVQ7_9VIRU</name>
<gene>
    <name evidence="2" type="ORF">Fadolivirus_1_341</name>
</gene>
<protein>
    <submittedName>
        <fullName evidence="2">Uncharacterized protein</fullName>
    </submittedName>
</protein>
<evidence type="ECO:0000313" key="3">
    <source>
        <dbReference type="Proteomes" id="UP001162001"/>
    </source>
</evidence>
<sequence length="80" mass="9666">MYELFIIFVLTLSTIIFATLFIIYYNNVDKYMKDKELNLLKRESDVIKKEELIKKYEFCKNELDSTKSVMDKIKDLIRTI</sequence>
<dbReference type="Proteomes" id="UP001162001">
    <property type="component" value="Segment"/>
</dbReference>
<evidence type="ECO:0000313" key="2">
    <source>
        <dbReference type="EMBL" id="QKF93799.1"/>
    </source>
</evidence>